<keyword evidence="1" id="KW-0472">Membrane</keyword>
<dbReference type="RefSeq" id="WP_198866498.1">
    <property type="nucleotide sequence ID" value="NZ_CP066310.1"/>
</dbReference>
<sequence length="200" mass="22521">MFIQRLEENLESWRETASAEWRPITGLAVIGLALSVVYIVWQHYFTSDRWVFLLDNANLAIHEAGHPILGLLVPGLAVYGGTLFQLLFPALFAGHFRRQRHGLGWSVALVWFGESLLNVGRYMADARAHELPLVGGGDHDWTEIFSRWGVLTWDTHIAGMIRLIGLCVMLAALFRAWKRWRSARVSAKERLIRGSGGGNS</sequence>
<feature type="transmembrane region" description="Helical" evidence="1">
    <location>
        <begin position="21"/>
        <end position="41"/>
    </location>
</feature>
<keyword evidence="1" id="KW-1133">Transmembrane helix</keyword>
<feature type="transmembrane region" description="Helical" evidence="1">
    <location>
        <begin position="157"/>
        <end position="177"/>
    </location>
</feature>
<feature type="transmembrane region" description="Helical" evidence="1">
    <location>
        <begin position="68"/>
        <end position="91"/>
    </location>
</feature>
<feature type="transmembrane region" description="Helical" evidence="1">
    <location>
        <begin position="103"/>
        <end position="124"/>
    </location>
</feature>
<evidence type="ECO:0000313" key="2">
    <source>
        <dbReference type="EMBL" id="QQE87856.1"/>
    </source>
</evidence>
<proteinExistence type="predicted"/>
<dbReference type="EMBL" id="CP066310">
    <property type="protein sequence ID" value="QQE87856.1"/>
    <property type="molecule type" value="Genomic_DNA"/>
</dbReference>
<accession>A0AAP9YB89</accession>
<dbReference type="Proteomes" id="UP000596192">
    <property type="component" value="Chromosome"/>
</dbReference>
<keyword evidence="1" id="KW-0812">Transmembrane</keyword>
<organism evidence="2 3">
    <name type="scientific">Azotobacter chroococcum</name>
    <dbReference type="NCBI Taxonomy" id="353"/>
    <lineage>
        <taxon>Bacteria</taxon>
        <taxon>Pseudomonadati</taxon>
        <taxon>Pseudomonadota</taxon>
        <taxon>Gammaproteobacteria</taxon>
        <taxon>Pseudomonadales</taxon>
        <taxon>Pseudomonadaceae</taxon>
        <taxon>Azotobacter</taxon>
    </lineage>
</organism>
<reference evidence="2 3" key="1">
    <citation type="submission" date="2020-12" db="EMBL/GenBank/DDBJ databases">
        <title>Genomic Analysis and Response surface optimization of nitrogen-fixing conditions for A. chroococcum strain HR1, Isolation from rhizosphere soil.</title>
        <authorList>
            <person name="Li J."/>
            <person name="Yang H."/>
            <person name="Liu H."/>
            <person name="Wang C."/>
            <person name="Tian Y."/>
            <person name="Lu X.Y."/>
        </authorList>
    </citation>
    <scope>NUCLEOTIDE SEQUENCE [LARGE SCALE GENOMIC DNA]</scope>
    <source>
        <strain evidence="2 3">HR1</strain>
    </source>
</reference>
<evidence type="ECO:0000256" key="1">
    <source>
        <dbReference type="SAM" id="Phobius"/>
    </source>
</evidence>
<protein>
    <submittedName>
        <fullName evidence="2">Uncharacterized protein</fullName>
    </submittedName>
</protein>
<evidence type="ECO:0000313" key="3">
    <source>
        <dbReference type="Proteomes" id="UP000596192"/>
    </source>
</evidence>
<name>A0AAP9YB89_9GAMM</name>
<gene>
    <name evidence="2" type="ORF">GKQ51_16520</name>
</gene>
<dbReference type="AlphaFoldDB" id="A0AAP9YB89"/>